<gene>
    <name evidence="14" type="ORF">BSL78_12401</name>
</gene>
<reference evidence="14 15" key="1">
    <citation type="journal article" date="2017" name="PLoS Biol.">
        <title>The sea cucumber genome provides insights into morphological evolution and visceral regeneration.</title>
        <authorList>
            <person name="Zhang X."/>
            <person name="Sun L."/>
            <person name="Yuan J."/>
            <person name="Sun Y."/>
            <person name="Gao Y."/>
            <person name="Zhang L."/>
            <person name="Li S."/>
            <person name="Dai H."/>
            <person name="Hamel J.F."/>
            <person name="Liu C."/>
            <person name="Yu Y."/>
            <person name="Liu S."/>
            <person name="Lin W."/>
            <person name="Guo K."/>
            <person name="Jin S."/>
            <person name="Xu P."/>
            <person name="Storey K.B."/>
            <person name="Huan P."/>
            <person name="Zhang T."/>
            <person name="Zhou Y."/>
            <person name="Zhang J."/>
            <person name="Lin C."/>
            <person name="Li X."/>
            <person name="Xing L."/>
            <person name="Huo D."/>
            <person name="Sun M."/>
            <person name="Wang L."/>
            <person name="Mercier A."/>
            <person name="Li F."/>
            <person name="Yang H."/>
            <person name="Xiang J."/>
        </authorList>
    </citation>
    <scope>NUCLEOTIDE SEQUENCE [LARGE SCALE GENOMIC DNA]</scope>
    <source>
        <strain evidence="14">Shaxun</strain>
        <tissue evidence="14">Muscle</tissue>
    </source>
</reference>
<dbReference type="EC" id="2.7.11.1" evidence="2"/>
<dbReference type="InterPro" id="IPR050236">
    <property type="entry name" value="Ser_Thr_kinase_AGC"/>
</dbReference>
<evidence type="ECO:0000256" key="1">
    <source>
        <dbReference type="ARBA" id="ARBA00009903"/>
    </source>
</evidence>
<dbReference type="GO" id="GO:0004674">
    <property type="term" value="F:protein serine/threonine kinase activity"/>
    <property type="evidence" value="ECO:0007669"/>
    <property type="project" value="UniProtKB-KW"/>
</dbReference>
<dbReference type="SMART" id="SM00220">
    <property type="entry name" value="S_TKc"/>
    <property type="match status" value="1"/>
</dbReference>
<evidence type="ECO:0000313" key="15">
    <source>
        <dbReference type="Proteomes" id="UP000230750"/>
    </source>
</evidence>
<evidence type="ECO:0000256" key="8">
    <source>
        <dbReference type="ARBA" id="ARBA00022840"/>
    </source>
</evidence>
<keyword evidence="8" id="KW-0067">ATP-binding</keyword>
<evidence type="ECO:0000313" key="14">
    <source>
        <dbReference type="EMBL" id="PIK50715.1"/>
    </source>
</evidence>
<comment type="catalytic activity">
    <reaction evidence="10">
        <text>L-threonyl-[protein] + ATP = O-phospho-L-threonyl-[protein] + ADP + H(+)</text>
        <dbReference type="Rhea" id="RHEA:46608"/>
        <dbReference type="Rhea" id="RHEA-COMP:11060"/>
        <dbReference type="Rhea" id="RHEA-COMP:11605"/>
        <dbReference type="ChEBI" id="CHEBI:15378"/>
        <dbReference type="ChEBI" id="CHEBI:30013"/>
        <dbReference type="ChEBI" id="CHEBI:30616"/>
        <dbReference type="ChEBI" id="CHEBI:61977"/>
        <dbReference type="ChEBI" id="CHEBI:456216"/>
        <dbReference type="EC" id="2.7.11.1"/>
    </reaction>
</comment>
<comment type="catalytic activity">
    <reaction evidence="11">
        <text>L-seryl-[protein] + ATP = O-phospho-L-seryl-[protein] + ADP + H(+)</text>
        <dbReference type="Rhea" id="RHEA:17989"/>
        <dbReference type="Rhea" id="RHEA-COMP:9863"/>
        <dbReference type="Rhea" id="RHEA-COMP:11604"/>
        <dbReference type="ChEBI" id="CHEBI:15378"/>
        <dbReference type="ChEBI" id="CHEBI:29999"/>
        <dbReference type="ChEBI" id="CHEBI:30616"/>
        <dbReference type="ChEBI" id="CHEBI:83421"/>
        <dbReference type="ChEBI" id="CHEBI:456216"/>
        <dbReference type="EC" id="2.7.11.1"/>
    </reaction>
</comment>
<evidence type="ECO:0000259" key="13">
    <source>
        <dbReference type="PROSITE" id="PS50011"/>
    </source>
</evidence>
<dbReference type="PANTHER" id="PTHR24356">
    <property type="entry name" value="SERINE/THREONINE-PROTEIN KINASE"/>
    <property type="match status" value="1"/>
</dbReference>
<feature type="compositionally biased region" description="Basic and acidic residues" evidence="12">
    <location>
        <begin position="376"/>
        <end position="397"/>
    </location>
</feature>
<dbReference type="FunFam" id="1.10.510.10:FF:000604">
    <property type="entry name" value="AGC protein kinase"/>
    <property type="match status" value="1"/>
</dbReference>
<dbReference type="Pfam" id="PF00069">
    <property type="entry name" value="Pkinase"/>
    <property type="match status" value="1"/>
</dbReference>
<evidence type="ECO:0000256" key="7">
    <source>
        <dbReference type="ARBA" id="ARBA00022777"/>
    </source>
</evidence>
<dbReference type="GO" id="GO:0005524">
    <property type="term" value="F:ATP binding"/>
    <property type="evidence" value="ECO:0007669"/>
    <property type="project" value="UniProtKB-KW"/>
</dbReference>
<evidence type="ECO:0000256" key="6">
    <source>
        <dbReference type="ARBA" id="ARBA00022741"/>
    </source>
</evidence>
<evidence type="ECO:0000256" key="5">
    <source>
        <dbReference type="ARBA" id="ARBA00022679"/>
    </source>
</evidence>
<evidence type="ECO:0000256" key="9">
    <source>
        <dbReference type="ARBA" id="ARBA00033099"/>
    </source>
</evidence>
<sequence>MFRQIKVLLTVVPPSIEDFTILKPISRGAFGKVFLGRKNGKEQLFAIKVMQKSEMVNKNMASQIQVERDALAMAKSPFVVHLFYSIQSTHFVYLIMEYMVGGDLKSLLHLFGFLDNDVALIYTAEVVLALEYLHDRGIIHRDLKPDNMLVGKDGHLKLTDFGLSKVDLDHELGPGDLKQTPIVRRSTNNVQIYSRTPGQVLSLTSKLFNTPAAPSHNPIEVEDRTVEPFTPLTALDRELHRKYQTYDLADVTDNLEEAISPDLTSSKRSNLMQVTFANQSRISVGSTGSARTLCNTPFFTPSISLDSLRKKNTDERDSSFIKETPNLSMKGTRVMSKIPQPRFSSVQDDSPNTTLGMQQSAGSDATVFGSTNLSYTEREEAGTARTAKESESGKESETAISLAAAGPDVNEDILGGALKFKKPAEGTLGRARIQSEIGSTPGTRGVPRKRTLSKTRISTFQSAFKVVLQTTSLSRPG</sequence>
<feature type="region of interest" description="Disordered" evidence="12">
    <location>
        <begin position="342"/>
        <end position="399"/>
    </location>
</feature>
<evidence type="ECO:0000256" key="12">
    <source>
        <dbReference type="SAM" id="MobiDB-lite"/>
    </source>
</evidence>
<dbReference type="Gene3D" id="3.30.200.20">
    <property type="entry name" value="Phosphorylase Kinase, domain 1"/>
    <property type="match status" value="1"/>
</dbReference>
<keyword evidence="7 14" id="KW-0418">Kinase</keyword>
<comment type="similarity">
    <text evidence="1">Belongs to the protein kinase superfamily. AGC Ser/Thr protein kinase family.</text>
</comment>
<keyword evidence="15" id="KW-1185">Reference proteome</keyword>
<dbReference type="Gene3D" id="1.10.510.10">
    <property type="entry name" value="Transferase(Phosphotransferase) domain 1"/>
    <property type="match status" value="1"/>
</dbReference>
<comment type="caution">
    <text evidence="14">The sequence shown here is derived from an EMBL/GenBank/DDBJ whole genome shotgun (WGS) entry which is preliminary data.</text>
</comment>
<dbReference type="STRING" id="307972.A0A2G8KRY1"/>
<dbReference type="PROSITE" id="PS00108">
    <property type="entry name" value="PROTEIN_KINASE_ST"/>
    <property type="match status" value="1"/>
</dbReference>
<evidence type="ECO:0000256" key="2">
    <source>
        <dbReference type="ARBA" id="ARBA00012513"/>
    </source>
</evidence>
<dbReference type="InterPro" id="IPR000719">
    <property type="entry name" value="Prot_kinase_dom"/>
</dbReference>
<keyword evidence="5" id="KW-0808">Transferase</keyword>
<dbReference type="FunFam" id="3.30.200.20:FF:000550">
    <property type="entry name" value="Serine/threonine-protein kinase greatwall"/>
    <property type="match status" value="1"/>
</dbReference>
<accession>A0A2G8KRY1</accession>
<dbReference type="Proteomes" id="UP000230750">
    <property type="component" value="Unassembled WGS sequence"/>
</dbReference>
<evidence type="ECO:0000256" key="10">
    <source>
        <dbReference type="ARBA" id="ARBA00047899"/>
    </source>
</evidence>
<feature type="region of interest" description="Disordered" evidence="12">
    <location>
        <begin position="433"/>
        <end position="453"/>
    </location>
</feature>
<keyword evidence="4" id="KW-0723">Serine/threonine-protein kinase</keyword>
<feature type="compositionally biased region" description="Polar residues" evidence="12">
    <location>
        <begin position="342"/>
        <end position="375"/>
    </location>
</feature>
<evidence type="ECO:0000256" key="11">
    <source>
        <dbReference type="ARBA" id="ARBA00048679"/>
    </source>
</evidence>
<feature type="domain" description="Protein kinase" evidence="13">
    <location>
        <begin position="19"/>
        <end position="299"/>
    </location>
</feature>
<dbReference type="GO" id="GO:0005634">
    <property type="term" value="C:nucleus"/>
    <property type="evidence" value="ECO:0007669"/>
    <property type="project" value="TreeGrafter"/>
</dbReference>
<organism evidence="14 15">
    <name type="scientific">Stichopus japonicus</name>
    <name type="common">Sea cucumber</name>
    <dbReference type="NCBI Taxonomy" id="307972"/>
    <lineage>
        <taxon>Eukaryota</taxon>
        <taxon>Metazoa</taxon>
        <taxon>Echinodermata</taxon>
        <taxon>Eleutherozoa</taxon>
        <taxon>Echinozoa</taxon>
        <taxon>Holothuroidea</taxon>
        <taxon>Aspidochirotacea</taxon>
        <taxon>Aspidochirotida</taxon>
        <taxon>Stichopodidae</taxon>
        <taxon>Apostichopus</taxon>
    </lineage>
</organism>
<dbReference type="InterPro" id="IPR011009">
    <property type="entry name" value="Kinase-like_dom_sf"/>
</dbReference>
<dbReference type="AlphaFoldDB" id="A0A2G8KRY1"/>
<evidence type="ECO:0000256" key="3">
    <source>
        <dbReference type="ARBA" id="ARBA00022148"/>
    </source>
</evidence>
<dbReference type="PANTHER" id="PTHR24356:SF1">
    <property type="entry name" value="SERINE_THREONINE-PROTEIN KINASE GREATWALL"/>
    <property type="match status" value="1"/>
</dbReference>
<evidence type="ECO:0000256" key="4">
    <source>
        <dbReference type="ARBA" id="ARBA00022527"/>
    </source>
</evidence>
<dbReference type="OrthoDB" id="162894at2759"/>
<dbReference type="EMBL" id="MRZV01000407">
    <property type="protein sequence ID" value="PIK50715.1"/>
    <property type="molecule type" value="Genomic_DNA"/>
</dbReference>
<keyword evidence="6" id="KW-0547">Nucleotide-binding</keyword>
<proteinExistence type="inferred from homology"/>
<dbReference type="PROSITE" id="PS50011">
    <property type="entry name" value="PROTEIN_KINASE_DOM"/>
    <property type="match status" value="1"/>
</dbReference>
<dbReference type="GO" id="GO:0035556">
    <property type="term" value="P:intracellular signal transduction"/>
    <property type="evidence" value="ECO:0007669"/>
    <property type="project" value="TreeGrafter"/>
</dbReference>
<dbReference type="SUPFAM" id="SSF56112">
    <property type="entry name" value="Protein kinase-like (PK-like)"/>
    <property type="match status" value="1"/>
</dbReference>
<dbReference type="InterPro" id="IPR008271">
    <property type="entry name" value="Ser/Thr_kinase_AS"/>
</dbReference>
<protein>
    <recommendedName>
        <fullName evidence="3">Serine/threonine-protein kinase greatwall</fullName>
        <ecNumber evidence="2">2.7.11.1</ecNumber>
    </recommendedName>
    <alternativeName>
        <fullName evidence="9">Microtubule-associated serine/threonine-protein kinase-like</fullName>
    </alternativeName>
</protein>
<name>A0A2G8KRY1_STIJA</name>